<feature type="domain" description="DUF11" evidence="1">
    <location>
        <begin position="27"/>
        <end position="117"/>
    </location>
</feature>
<name>A0ABS9J524_9FLAO</name>
<evidence type="ECO:0000313" key="2">
    <source>
        <dbReference type="EMBL" id="MCF8715547.1"/>
    </source>
</evidence>
<comment type="caution">
    <text evidence="2">The sequence shown here is derived from an EMBL/GenBank/DDBJ whole genome shotgun (WGS) entry which is preliminary data.</text>
</comment>
<dbReference type="InterPro" id="IPR001434">
    <property type="entry name" value="OmcB-like_DUF11"/>
</dbReference>
<dbReference type="InterPro" id="IPR050708">
    <property type="entry name" value="T6SS_VgrG/RHS"/>
</dbReference>
<gene>
    <name evidence="2" type="ORF">JM658_11995</name>
</gene>
<dbReference type="InterPro" id="IPR025667">
    <property type="entry name" value="SprB_repeat"/>
</dbReference>
<proteinExistence type="predicted"/>
<evidence type="ECO:0000259" key="1">
    <source>
        <dbReference type="Pfam" id="PF01345"/>
    </source>
</evidence>
<dbReference type="Pfam" id="PF13573">
    <property type="entry name" value="SprB"/>
    <property type="match status" value="1"/>
</dbReference>
<dbReference type="EMBL" id="JAETXX010000008">
    <property type="protein sequence ID" value="MCF8715547.1"/>
    <property type="molecule type" value="Genomic_DNA"/>
</dbReference>
<dbReference type="Gene3D" id="2.180.10.10">
    <property type="entry name" value="RHS repeat-associated core"/>
    <property type="match status" value="2"/>
</dbReference>
<dbReference type="Proteomes" id="UP000829517">
    <property type="component" value="Unassembled WGS sequence"/>
</dbReference>
<keyword evidence="3" id="KW-1185">Reference proteome</keyword>
<dbReference type="PANTHER" id="PTHR32305">
    <property type="match status" value="1"/>
</dbReference>
<dbReference type="PANTHER" id="PTHR32305:SF15">
    <property type="entry name" value="PROTEIN RHSA-RELATED"/>
    <property type="match status" value="1"/>
</dbReference>
<reference evidence="2 3" key="1">
    <citation type="submission" date="2021-01" db="EMBL/GenBank/DDBJ databases">
        <title>Genome sequencing of Joostella atrarenae M1-2 (= KCTC 23194).</title>
        <authorList>
            <person name="Zakaria M.R."/>
            <person name="Lam M.Q."/>
            <person name="Chong C.S."/>
        </authorList>
    </citation>
    <scope>NUCLEOTIDE SEQUENCE [LARGE SCALE GENOMIC DNA]</scope>
    <source>
        <strain evidence="2 3">M1-2</strain>
    </source>
</reference>
<evidence type="ECO:0000313" key="3">
    <source>
        <dbReference type="Proteomes" id="UP000829517"/>
    </source>
</evidence>
<dbReference type="RefSeq" id="WP_236959513.1">
    <property type="nucleotide sequence ID" value="NZ_JAETXX010000008.1"/>
</dbReference>
<sequence>MRYLYISFLLILMWLPAQVFGQSDTNLLIETNASNAVTLCGDTVSFTITITNSSSDIVSGISFQTEFPEGISLTNSQYTNTGTTTSPVFAIPDIPTDSNTSFTYEVKGDCSVLNGFNDSTGDETEFNVANVNTIDYLIGGIQESFSGTSESYNIRFAELEAKVSDDDVNVFFGVLEKDTNGTVFNREIEVRNSGLGALSSFTFYVDIDNRITYNALTLNGITLTPDGTTTSPLNPDFDRVTYTINDFTSIGDNDALFEQNEIMTFIDNVALFPGDCYSAALETNYIVNWGCKDTVCNEGDQEAITTNYIKFVEGRPSLRSVPTNLGVLDSGSLCGDQIVLGEYIINNGYGNSPVEADTAFDIRIRDAYYKDVTITIAGINFPNDSSTGNDYIANLGNNPLLTTDPDGPGIGLEDVDKDGFYDDLPVGNSIAFQVQYNGAWIPDTYTANESFSNFSLTPKGNSCQSYVGSYGIGSFRYYLRDSSAEQFEAPSELSSGDTATIIFNGGKRIDQQPYYPYPFNFGGYYAEVKLPIGYEVVSANRYSTELSFEKVNDFYRIYDADAYSPITLEIKVNCIESAAPEIGEIEWNTFLDACGDYTTLEPISITTKSRSIFTNYNNCSGNGGGGGGLCDFTTTSFNFERNTFGYEEPAPDTNGVQYYTNQQLQTAPSVDKNTTGVALDRGYPLDNILINSEGLLNQTDTPSTPDTFDTLYFEFAYERLNEEDTGLFEHQVDGTLTIDGSSFILTNPEINISEERITYLYTVDGVNISNATEKTINVSGLELKLKSRSQLGLERATYPLEILRGRFFGKNTSGIISCSKSFGDDFSLFIPLLEVYTYNAGYLCDLILDTPGRIRLGSATKADDFPNEYRPMIIYDKYTVEPPRDDFQIRDGYPYTIYTRQNEEIANESHRFLTLNDDNLTSGTDYTFENHIAPDIEGIDLDREITIAFDPICDEDFVIPSNYEIQNLFQLYYIDPYESQEPLMLENTTGSYLDIDVPFEVNSNITQEGFEESVEWPVSICSEETINNSWVAVELKENDNRTNLIGARNQDDILPVVFYGEINPNTGLGKNMLIKVGLVSRDICETIYPIASYSSCENDATQNMEIITSRSCDTYPLDGLSAVELESITSIKDPGLLSCLFRMDEQELTLRYKTGGISWEVNRLDENVDLCEGASYEVKVVSSKFANIYDTDITIDLPQGISFEDINAISYAFDGQTGVVNTIDFVEVNGRSYTIKAAELVTDLLVTAGVSGIESGDNTIPGTRLPGKNEITFTMDFIADCTMDPGIPIKFNLDGLTNCGDIVNYAFNRLFPLNNIVLPNLSVDVNASDFLQCNTQNQLTIDVTNNDPLTVDNQVLEVVLPSGTSFGGVVDGFPAPDQSGNTLTWNLNDLNTNKNQTFQIYTILTDFEQTEFEYNASLIQTGTGVCATNQQTCNLDVTSAYGSGTASQIALPDLSIEPVSSVPLCSGENMVVNVVMEGVTDYSGYDFSWNVTPVASNANQFTFDLDNSTNLTVTVSPNGNNNGNCSGSVSYMADVYPGADLTMTLIQGVSCSGQADGAVNFSVVGESGTGFTEQDPFKVIAVSSSGSLTVGQELASGTSVQVENLPEGIFSVTLEDNYGCTFTKTINVPRIGTPISNFCTTLLPCGITTGDIDLSFQTGTSHTAISGTAYTAQIIDTQSGLSISDFSGTFPDSQAQTLTDMEKGSVYRLEITAANGCIYTRTFIINSYNVNAAITNDNNDPGFYELCYANETRDVVITVSDNIPSCSIFTVSGYDVTFGAIDNEGAYIGSPQTLNNVRGDLEFPGLGEGKYKAEVLPTGSANYPGDIGLCGDELTFEINQRAQFTAEVQTTDPSCYGTATGRAEVVIFGGSGNFEYQWKQDGGTEILSTSHTLTGMPAGNYQVVVSDMNGCPNPIPLSLTLVDPDPLDIPFIEDVQTACDAIAGLESGGTAVGYSSGVAPYEFSWFAIDSITSNKGTVSISESLVYKEIVEEGGVSSYMGISPGDYKVIVKDAKGCEIESVVTTITQPDVTRQYNICLSWSSPAIKETVPTIPQSIVRSPIDPSSFKQAITAHVEQCIVEAQAVTQSSIERALTDIELLKDTLNLTYTQNPTENYHFTLYYYDRAGNLVRTVPPEGVVIATDGSGNIARVPTSHTYVTGYDYNSIAQLEKQNTPDGGTTNFLYNDIGQLWYSQNARQQSEGTFSYSKYDNLGRVIEAGEAKLSGKIFPDDFLSDGQADPTVAFNFVAEDKAEYIATTFNEKAEVTYQGNEQRYLRNRVSYIYNLDKNGGVSKTYYSYDPHGNVEWIVQEVPGIGQTTVAYSYDLISGNVNEVVFNKGRVDEYHHKYEYDADNRIVNVQTSKDGHLWDKDASYDYYLHGPLARTELGEDKIQGLDFTYTIHGWLKGINTPNLAQNPYSPDGNDVLDGAGNGAPKDEFGMALGYYQGDFTREGVFDSRLTAANPFALENQVAGVSQNLYNGNISTWTSQTKAEAEERGTSSFLVGNSYRYDQLNRIKAATTKAFNEASQAYENMGGEAAAFASNYTYDGNGNLQSLKRYTEDAQLMDDLTYHYDLTDPNQSNKLTHVNDAVGQLDPIINDLPNQSSGNYQYDETGQLVRDESEGLTYVWNTSGKVSEIIPDYTGDAETQKVHLKFTYDGLGNRIVKQVNRMPYDTNGNGPEIQNPEAVETTYYSLDAQGNVMGVYKREDEKMLPEDPTDKTYRAVFSLIERPIYGSDRIGQDVHKEEVFKTEYTFEGDNDFAGVMLEFKENINKVAYGNILLVQRASEVVQDTLGNPITIAGTKLATSVVDKAMVSLEYQPQLLSDSTLVAAQSENNIFQIETRDEQLLGYGLVTNNYLSGEEDKAAMLVFDQQGQLIEGLDLINADTSSKPDPLAKSIVLQSPTNASEFVLLYRTVNGGLSKAILTTAGNTLQVTEVTTLPFSNYGRHMAVVEDRKNAKAFVYATMHAGAVVDTAGVIVTSPQANLVRFNVIASDSIVAEGAVTESFNSYNTKGDGELQIALDGSAISMYNATSFASQWTEAADSEVRTWKLDKETWLPIGNEVYTKTIGENVGKGSLVNTGDEIYFTQFDQSVTMVKRASDETIINTSLGDIRANKNEKLYQFAQNTNFGEEWNLAGSSTLTLNNLPAGEGTTGYQPYQPFTVKSMLQSDDNGLVYRYAGEKYYELKDHLGNVRVVVSDRKDLNTTDNTLSAHVESYNNYYPFGMLQPNRTFNNPSYRYGFQGQEKDNEIKGAGNSVNYKYRMHDPRLGRFFAVDPLAASYPWNSSYAFSENRLIDSKELEGLEKVTYTNVWKDGNGVLQTNKSHEKVIQELEGEYNVRRHFNAYGQVYKLEIRQVYWRVRGGPLYELFIGNIKEANRKEAEKNEIYPYYKSTSWKNKSSGKDYTGNYIGDAFLKILGGDIVVDAFNGDKKAQEELLISWPLFVIPEGKTSNQVDNVLKGSRNPKIKKAIEAGNKFHYDVLNGGSGEFGPSQIQKLFPETEFKFTRRGQSGADIEVIGGRHPSEYPGSWWSENNNFGDFKPNSLSGKRTFKSDVRKGKLPEDTELVKYGTESMKIEN</sequence>
<accession>A0ABS9J524</accession>
<protein>
    <recommendedName>
        <fullName evidence="1">DUF11 domain-containing protein</fullName>
    </recommendedName>
</protein>
<organism evidence="2 3">
    <name type="scientific">Joostella atrarenae</name>
    <dbReference type="NCBI Taxonomy" id="679257"/>
    <lineage>
        <taxon>Bacteria</taxon>
        <taxon>Pseudomonadati</taxon>
        <taxon>Bacteroidota</taxon>
        <taxon>Flavobacteriia</taxon>
        <taxon>Flavobacteriales</taxon>
        <taxon>Flavobacteriaceae</taxon>
        <taxon>Joostella</taxon>
    </lineage>
</organism>
<dbReference type="Pfam" id="PF01345">
    <property type="entry name" value="DUF11"/>
    <property type="match status" value="1"/>
</dbReference>